<name>A0A0G4NE01_VERLO</name>
<sequence>MQWGDERESGRGGDDVENGIPDKVTLLAIFAGKIKLRRGDADIEVRECLADEGHGGDAVAVGLYIQGHVIAGQVLRQELGPNLLAFPASHVGIPAGSNADVGIVASREVQVLCRGAAKDRAVLRNVYVDVSPRSLVFPEAENRLWAAVAALEGFVVQKARRRKDYKRVTERMPYKENAIQANSQQANAIQDVSIYQIKIGSQLKDIA</sequence>
<protein>
    <submittedName>
        <fullName evidence="1">Uncharacterized protein</fullName>
    </submittedName>
</protein>
<dbReference type="AlphaFoldDB" id="A0A0G4NE01"/>
<dbReference type="Proteomes" id="UP000045706">
    <property type="component" value="Unassembled WGS sequence"/>
</dbReference>
<dbReference type="EMBL" id="CVQI01034273">
    <property type="protein sequence ID" value="CRK44732.1"/>
    <property type="molecule type" value="Genomic_DNA"/>
</dbReference>
<organism evidence="1 2">
    <name type="scientific">Verticillium longisporum</name>
    <name type="common">Verticillium dahliae var. longisporum</name>
    <dbReference type="NCBI Taxonomy" id="100787"/>
    <lineage>
        <taxon>Eukaryota</taxon>
        <taxon>Fungi</taxon>
        <taxon>Dikarya</taxon>
        <taxon>Ascomycota</taxon>
        <taxon>Pezizomycotina</taxon>
        <taxon>Sordariomycetes</taxon>
        <taxon>Hypocreomycetidae</taxon>
        <taxon>Glomerellales</taxon>
        <taxon>Plectosphaerellaceae</taxon>
        <taxon>Verticillium</taxon>
    </lineage>
</organism>
<evidence type="ECO:0000313" key="2">
    <source>
        <dbReference type="Proteomes" id="UP000045706"/>
    </source>
</evidence>
<proteinExistence type="predicted"/>
<accession>A0A0G4NE01</accession>
<reference evidence="2" key="1">
    <citation type="submission" date="2015-05" db="EMBL/GenBank/DDBJ databases">
        <authorList>
            <person name="Fogelqvist Johan"/>
        </authorList>
    </citation>
    <scope>NUCLEOTIDE SEQUENCE [LARGE SCALE GENOMIC DNA]</scope>
</reference>
<gene>
    <name evidence="1" type="ORF">BN1723_006258</name>
</gene>
<evidence type="ECO:0000313" key="1">
    <source>
        <dbReference type="EMBL" id="CRK44732.1"/>
    </source>
</evidence>